<name>A0A914YH15_9BILA</name>
<accession>A0A914YH15</accession>
<reference evidence="2" key="1">
    <citation type="submission" date="2022-11" db="UniProtKB">
        <authorList>
            <consortium name="WormBaseParasite"/>
        </authorList>
    </citation>
    <scope>IDENTIFICATION</scope>
</reference>
<dbReference type="WBParaSite" id="PSU_v2.g19606.t1">
    <property type="protein sequence ID" value="PSU_v2.g19606.t1"/>
    <property type="gene ID" value="PSU_v2.g19606"/>
</dbReference>
<dbReference type="Proteomes" id="UP000887577">
    <property type="component" value="Unplaced"/>
</dbReference>
<proteinExistence type="predicted"/>
<dbReference type="AlphaFoldDB" id="A0A914YH15"/>
<protein>
    <submittedName>
        <fullName evidence="2">DUF19 domain-containing protein</fullName>
    </submittedName>
</protein>
<organism evidence="1 2">
    <name type="scientific">Panagrolaimus superbus</name>
    <dbReference type="NCBI Taxonomy" id="310955"/>
    <lineage>
        <taxon>Eukaryota</taxon>
        <taxon>Metazoa</taxon>
        <taxon>Ecdysozoa</taxon>
        <taxon>Nematoda</taxon>
        <taxon>Chromadorea</taxon>
        <taxon>Rhabditida</taxon>
        <taxon>Tylenchina</taxon>
        <taxon>Panagrolaimomorpha</taxon>
        <taxon>Panagrolaimoidea</taxon>
        <taxon>Panagrolaimidae</taxon>
        <taxon>Panagrolaimus</taxon>
    </lineage>
</organism>
<sequence length="191" mass="21038">MASQINATCSDDDAKKIGACYNTTVFQPNNVSSNAESFKTFFMNAAISGDIDQICDFKKALQNCVTDATINNCFNQNDFMKVPFATLKTDATMFVANYIQLDLICESDKKLAKDKRDCLFKMNSDCDISFRTCDVSQSYVNCVAPLATTQCGGPASCLTRKATTLQACYYYSDCGICSNLDYTKKLINGLL</sequence>
<evidence type="ECO:0000313" key="2">
    <source>
        <dbReference type="WBParaSite" id="PSU_v2.g19606.t1"/>
    </source>
</evidence>
<keyword evidence="1" id="KW-1185">Reference proteome</keyword>
<evidence type="ECO:0000313" key="1">
    <source>
        <dbReference type="Proteomes" id="UP000887577"/>
    </source>
</evidence>